<reference evidence="3" key="1">
    <citation type="journal article" date="2014" name="Science">
        <title>Ancient hybridizations among the ancestral genomes of bread wheat.</title>
        <authorList>
            <consortium name="International Wheat Genome Sequencing Consortium,"/>
            <person name="Marcussen T."/>
            <person name="Sandve S.R."/>
            <person name="Heier L."/>
            <person name="Spannagl M."/>
            <person name="Pfeifer M."/>
            <person name="Jakobsen K.S."/>
            <person name="Wulff B.B."/>
            <person name="Steuernagel B."/>
            <person name="Mayer K.F."/>
            <person name="Olsen O.A."/>
        </authorList>
    </citation>
    <scope>NUCLEOTIDE SEQUENCE [LARGE SCALE GENOMIC DNA]</scope>
    <source>
        <strain evidence="3">cv. AL8/78</strain>
    </source>
</reference>
<feature type="compositionally biased region" description="Basic and acidic residues" evidence="1">
    <location>
        <begin position="158"/>
        <end position="169"/>
    </location>
</feature>
<protein>
    <submittedName>
        <fullName evidence="2">Uncharacterized protein</fullName>
    </submittedName>
</protein>
<feature type="region of interest" description="Disordered" evidence="1">
    <location>
        <begin position="47"/>
        <end position="97"/>
    </location>
</feature>
<dbReference type="EnsemblPlants" id="AET2Gv20583900.1">
    <property type="protein sequence ID" value="AET2Gv20583900.1"/>
    <property type="gene ID" value="AET2Gv20583900"/>
</dbReference>
<organism evidence="2 3">
    <name type="scientific">Aegilops tauschii subsp. strangulata</name>
    <name type="common">Goatgrass</name>
    <dbReference type="NCBI Taxonomy" id="200361"/>
    <lineage>
        <taxon>Eukaryota</taxon>
        <taxon>Viridiplantae</taxon>
        <taxon>Streptophyta</taxon>
        <taxon>Embryophyta</taxon>
        <taxon>Tracheophyta</taxon>
        <taxon>Spermatophyta</taxon>
        <taxon>Magnoliopsida</taxon>
        <taxon>Liliopsida</taxon>
        <taxon>Poales</taxon>
        <taxon>Poaceae</taxon>
        <taxon>BOP clade</taxon>
        <taxon>Pooideae</taxon>
        <taxon>Triticodae</taxon>
        <taxon>Triticeae</taxon>
        <taxon>Triticinae</taxon>
        <taxon>Aegilops</taxon>
    </lineage>
</organism>
<evidence type="ECO:0000313" key="2">
    <source>
        <dbReference type="EnsemblPlants" id="AET2Gv20583900.1"/>
    </source>
</evidence>
<keyword evidence="3" id="KW-1185">Reference proteome</keyword>
<dbReference type="AlphaFoldDB" id="A0A453BP21"/>
<evidence type="ECO:0000313" key="3">
    <source>
        <dbReference type="Proteomes" id="UP000015105"/>
    </source>
</evidence>
<name>A0A453BP21_AEGTS</name>
<reference evidence="2" key="4">
    <citation type="submission" date="2019-03" db="UniProtKB">
        <authorList>
            <consortium name="EnsemblPlants"/>
        </authorList>
    </citation>
    <scope>IDENTIFICATION</scope>
</reference>
<sequence length="222" mass="23535">MNVGPANSCSASGAASLSTGALGFLSHRSVEGARLAGLLTALQLVRDSSRPARSPPPMPNATRPARSPPPMSDATRLTRSPPLISDSTRPTRSPPVKSDAAARIINLLSIHLRLADARPGFPSVRGVLSNVAIGADGGVGSSAGRTAAILILPCQEQRPKTKEAEKETKSTNPNSIGSTEEEEGDLLDLIFVFRRSPRCPTRELRNERESRGTYVVPVSTYF</sequence>
<evidence type="ECO:0000256" key="1">
    <source>
        <dbReference type="SAM" id="MobiDB-lite"/>
    </source>
</evidence>
<reference evidence="2" key="5">
    <citation type="journal article" date="2021" name="G3 (Bethesda)">
        <title>Aegilops tauschii genome assembly Aet v5.0 features greater sequence contiguity and improved annotation.</title>
        <authorList>
            <person name="Wang L."/>
            <person name="Zhu T."/>
            <person name="Rodriguez J.C."/>
            <person name="Deal K.R."/>
            <person name="Dubcovsky J."/>
            <person name="McGuire P.E."/>
            <person name="Lux T."/>
            <person name="Spannagl M."/>
            <person name="Mayer K.F.X."/>
            <person name="Baldrich P."/>
            <person name="Meyers B.C."/>
            <person name="Huo N."/>
            <person name="Gu Y.Q."/>
            <person name="Zhou H."/>
            <person name="Devos K.M."/>
            <person name="Bennetzen J.L."/>
            <person name="Unver T."/>
            <person name="Budak H."/>
            <person name="Gulick P.J."/>
            <person name="Galiba G."/>
            <person name="Kalapos B."/>
            <person name="Nelson D.R."/>
            <person name="Li P."/>
            <person name="You F.M."/>
            <person name="Luo M.C."/>
            <person name="Dvorak J."/>
        </authorList>
    </citation>
    <scope>NUCLEOTIDE SEQUENCE [LARGE SCALE GENOMIC DNA]</scope>
    <source>
        <strain evidence="2">cv. AL8/78</strain>
    </source>
</reference>
<accession>A0A453BP21</accession>
<dbReference type="Gramene" id="AET2Gv20583900.1">
    <property type="protein sequence ID" value="AET2Gv20583900.1"/>
    <property type="gene ID" value="AET2Gv20583900"/>
</dbReference>
<proteinExistence type="predicted"/>
<feature type="region of interest" description="Disordered" evidence="1">
    <location>
        <begin position="158"/>
        <end position="181"/>
    </location>
</feature>
<reference evidence="2" key="3">
    <citation type="journal article" date="2017" name="Nature">
        <title>Genome sequence of the progenitor of the wheat D genome Aegilops tauschii.</title>
        <authorList>
            <person name="Luo M.C."/>
            <person name="Gu Y.Q."/>
            <person name="Puiu D."/>
            <person name="Wang H."/>
            <person name="Twardziok S.O."/>
            <person name="Deal K.R."/>
            <person name="Huo N."/>
            <person name="Zhu T."/>
            <person name="Wang L."/>
            <person name="Wang Y."/>
            <person name="McGuire P.E."/>
            <person name="Liu S."/>
            <person name="Long H."/>
            <person name="Ramasamy R.K."/>
            <person name="Rodriguez J.C."/>
            <person name="Van S.L."/>
            <person name="Yuan L."/>
            <person name="Wang Z."/>
            <person name="Xia Z."/>
            <person name="Xiao L."/>
            <person name="Anderson O.D."/>
            <person name="Ouyang S."/>
            <person name="Liang Y."/>
            <person name="Zimin A.V."/>
            <person name="Pertea G."/>
            <person name="Qi P."/>
            <person name="Bennetzen J.L."/>
            <person name="Dai X."/>
            <person name="Dawson M.W."/>
            <person name="Muller H.G."/>
            <person name="Kugler K."/>
            <person name="Rivarola-Duarte L."/>
            <person name="Spannagl M."/>
            <person name="Mayer K.F.X."/>
            <person name="Lu F.H."/>
            <person name="Bevan M.W."/>
            <person name="Leroy P."/>
            <person name="Li P."/>
            <person name="You F.M."/>
            <person name="Sun Q."/>
            <person name="Liu Z."/>
            <person name="Lyons E."/>
            <person name="Wicker T."/>
            <person name="Salzberg S.L."/>
            <person name="Devos K.M."/>
            <person name="Dvorak J."/>
        </authorList>
    </citation>
    <scope>NUCLEOTIDE SEQUENCE [LARGE SCALE GENOMIC DNA]</scope>
    <source>
        <strain evidence="2">cv. AL8/78</strain>
    </source>
</reference>
<reference evidence="3" key="2">
    <citation type="journal article" date="2017" name="Nat. Plants">
        <title>The Aegilops tauschii genome reveals multiple impacts of transposons.</title>
        <authorList>
            <person name="Zhao G."/>
            <person name="Zou C."/>
            <person name="Li K."/>
            <person name="Wang K."/>
            <person name="Li T."/>
            <person name="Gao L."/>
            <person name="Zhang X."/>
            <person name="Wang H."/>
            <person name="Yang Z."/>
            <person name="Liu X."/>
            <person name="Jiang W."/>
            <person name="Mao L."/>
            <person name="Kong X."/>
            <person name="Jiao Y."/>
            <person name="Jia J."/>
        </authorList>
    </citation>
    <scope>NUCLEOTIDE SEQUENCE [LARGE SCALE GENOMIC DNA]</scope>
    <source>
        <strain evidence="3">cv. AL8/78</strain>
    </source>
</reference>
<dbReference type="Proteomes" id="UP000015105">
    <property type="component" value="Chromosome 2D"/>
</dbReference>